<sequence>MSVTTDSTEIPQVDDFKDDDDSSHASYKCGMRDGEDFEAKSVKSNDDGMGAGNEEEDADFDRVRASRPSCRPHLNVNFQ</sequence>
<gene>
    <name evidence="2" type="ORF">CYMTET_23552</name>
</gene>
<evidence type="ECO:0000313" key="3">
    <source>
        <dbReference type="Proteomes" id="UP001190700"/>
    </source>
</evidence>
<dbReference type="Proteomes" id="UP001190700">
    <property type="component" value="Unassembled WGS sequence"/>
</dbReference>
<proteinExistence type="predicted"/>
<feature type="compositionally biased region" description="Polar residues" evidence="1">
    <location>
        <begin position="1"/>
        <end position="10"/>
    </location>
</feature>
<feature type="compositionally biased region" description="Basic and acidic residues" evidence="1">
    <location>
        <begin position="30"/>
        <end position="46"/>
    </location>
</feature>
<dbReference type="EMBL" id="LGRX02012118">
    <property type="protein sequence ID" value="KAK3267917.1"/>
    <property type="molecule type" value="Genomic_DNA"/>
</dbReference>
<reference evidence="2 3" key="1">
    <citation type="journal article" date="2015" name="Genome Biol. Evol.">
        <title>Comparative Genomics of a Bacterivorous Green Alga Reveals Evolutionary Causalities and Consequences of Phago-Mixotrophic Mode of Nutrition.</title>
        <authorList>
            <person name="Burns J.A."/>
            <person name="Paasch A."/>
            <person name="Narechania A."/>
            <person name="Kim E."/>
        </authorList>
    </citation>
    <scope>NUCLEOTIDE SEQUENCE [LARGE SCALE GENOMIC DNA]</scope>
    <source>
        <strain evidence="2 3">PLY_AMNH</strain>
    </source>
</reference>
<protein>
    <submittedName>
        <fullName evidence="2">Uncharacterized protein</fullName>
    </submittedName>
</protein>
<evidence type="ECO:0000313" key="2">
    <source>
        <dbReference type="EMBL" id="KAK3267917.1"/>
    </source>
</evidence>
<comment type="caution">
    <text evidence="2">The sequence shown here is derived from an EMBL/GenBank/DDBJ whole genome shotgun (WGS) entry which is preliminary data.</text>
</comment>
<keyword evidence="3" id="KW-1185">Reference proteome</keyword>
<accession>A0AAE0L101</accession>
<feature type="region of interest" description="Disordered" evidence="1">
    <location>
        <begin position="1"/>
        <end position="79"/>
    </location>
</feature>
<evidence type="ECO:0000256" key="1">
    <source>
        <dbReference type="SAM" id="MobiDB-lite"/>
    </source>
</evidence>
<name>A0AAE0L101_9CHLO</name>
<dbReference type="AlphaFoldDB" id="A0AAE0L101"/>
<organism evidence="2 3">
    <name type="scientific">Cymbomonas tetramitiformis</name>
    <dbReference type="NCBI Taxonomy" id="36881"/>
    <lineage>
        <taxon>Eukaryota</taxon>
        <taxon>Viridiplantae</taxon>
        <taxon>Chlorophyta</taxon>
        <taxon>Pyramimonadophyceae</taxon>
        <taxon>Pyramimonadales</taxon>
        <taxon>Pyramimonadaceae</taxon>
        <taxon>Cymbomonas</taxon>
    </lineage>
</organism>